<evidence type="ECO:0000313" key="4">
    <source>
        <dbReference type="EMBL" id="GFO20809.1"/>
    </source>
</evidence>
<reference evidence="4 5" key="1">
    <citation type="journal article" date="2021" name="Elife">
        <title>Chloroplast acquisition without the gene transfer in kleptoplastic sea slugs, Plakobranchus ocellatus.</title>
        <authorList>
            <person name="Maeda T."/>
            <person name="Takahashi S."/>
            <person name="Yoshida T."/>
            <person name="Shimamura S."/>
            <person name="Takaki Y."/>
            <person name="Nagai Y."/>
            <person name="Toyoda A."/>
            <person name="Suzuki Y."/>
            <person name="Arimoto A."/>
            <person name="Ishii H."/>
            <person name="Satoh N."/>
            <person name="Nishiyama T."/>
            <person name="Hasebe M."/>
            <person name="Maruyama T."/>
            <person name="Minagawa J."/>
            <person name="Obokata J."/>
            <person name="Shigenobu S."/>
        </authorList>
    </citation>
    <scope>NUCLEOTIDE SEQUENCE [LARGE SCALE GENOMIC DNA]</scope>
</reference>
<keyword evidence="3" id="KW-0732">Signal</keyword>
<keyword evidence="2" id="KW-0472">Membrane</keyword>
<evidence type="ECO:0000256" key="1">
    <source>
        <dbReference type="SAM" id="MobiDB-lite"/>
    </source>
</evidence>
<feature type="signal peptide" evidence="3">
    <location>
        <begin position="1"/>
        <end position="21"/>
    </location>
</feature>
<feature type="transmembrane region" description="Helical" evidence="2">
    <location>
        <begin position="94"/>
        <end position="120"/>
    </location>
</feature>
<sequence length="258" mass="28499">MPCWLLIPLTYIFYNLHLHQACPDGFSSFLLTSSTTFTFTKSALLASYTSYFHPSITFTFTKCKDGYSGDLCNVKAGNSTSTAVRSDGASHGGAASIAVAVCIAVVVVILTIVVVFLLVVRWRKRRQNQYGHKRMDKRRGNNLNVTNPVYLKRDINDDDDDDDDDELNPFDSAGDREGRVILNGEQDSNFSSLLFDAYSNNSTQHLLQDGEHSSGANGSATGDRGTEHEENHNMLERLEVGFSSPAKKKSKKSFHSVA</sequence>
<dbReference type="AlphaFoldDB" id="A0AAV4BKY9"/>
<keyword evidence="2" id="KW-0812">Transmembrane</keyword>
<keyword evidence="2" id="KW-1133">Transmembrane helix</keyword>
<gene>
    <name evidence="4" type="ORF">PoB_004731400</name>
</gene>
<comment type="caution">
    <text evidence="4">The sequence shown here is derived from an EMBL/GenBank/DDBJ whole genome shotgun (WGS) entry which is preliminary data.</text>
</comment>
<proteinExistence type="predicted"/>
<name>A0AAV4BKY9_9GAST</name>
<dbReference type="Proteomes" id="UP000735302">
    <property type="component" value="Unassembled WGS sequence"/>
</dbReference>
<protein>
    <recommendedName>
        <fullName evidence="6">EGF-like domain-containing protein</fullName>
    </recommendedName>
</protein>
<keyword evidence="5" id="KW-1185">Reference proteome</keyword>
<organism evidence="4 5">
    <name type="scientific">Plakobranchus ocellatus</name>
    <dbReference type="NCBI Taxonomy" id="259542"/>
    <lineage>
        <taxon>Eukaryota</taxon>
        <taxon>Metazoa</taxon>
        <taxon>Spiralia</taxon>
        <taxon>Lophotrochozoa</taxon>
        <taxon>Mollusca</taxon>
        <taxon>Gastropoda</taxon>
        <taxon>Heterobranchia</taxon>
        <taxon>Euthyneura</taxon>
        <taxon>Panpulmonata</taxon>
        <taxon>Sacoglossa</taxon>
        <taxon>Placobranchoidea</taxon>
        <taxon>Plakobranchidae</taxon>
        <taxon>Plakobranchus</taxon>
    </lineage>
</organism>
<feature type="compositionally biased region" description="Acidic residues" evidence="1">
    <location>
        <begin position="156"/>
        <end position="168"/>
    </location>
</feature>
<evidence type="ECO:0000313" key="5">
    <source>
        <dbReference type="Proteomes" id="UP000735302"/>
    </source>
</evidence>
<evidence type="ECO:0000256" key="2">
    <source>
        <dbReference type="SAM" id="Phobius"/>
    </source>
</evidence>
<feature type="compositionally biased region" description="Basic and acidic residues" evidence="1">
    <location>
        <begin position="224"/>
        <end position="239"/>
    </location>
</feature>
<evidence type="ECO:0000256" key="3">
    <source>
        <dbReference type="SAM" id="SignalP"/>
    </source>
</evidence>
<evidence type="ECO:0008006" key="6">
    <source>
        <dbReference type="Google" id="ProtNLM"/>
    </source>
</evidence>
<accession>A0AAV4BKY9</accession>
<feature type="region of interest" description="Disordered" evidence="1">
    <location>
        <begin position="205"/>
        <end position="258"/>
    </location>
</feature>
<dbReference type="EMBL" id="BLXT01005203">
    <property type="protein sequence ID" value="GFO20809.1"/>
    <property type="molecule type" value="Genomic_DNA"/>
</dbReference>
<feature type="compositionally biased region" description="Basic residues" evidence="1">
    <location>
        <begin position="246"/>
        <end position="258"/>
    </location>
</feature>
<feature type="chain" id="PRO_5043774935" description="EGF-like domain-containing protein" evidence="3">
    <location>
        <begin position="22"/>
        <end position="258"/>
    </location>
</feature>
<feature type="region of interest" description="Disordered" evidence="1">
    <location>
        <begin position="129"/>
        <end position="179"/>
    </location>
</feature>